<feature type="signal peptide" evidence="2">
    <location>
        <begin position="1"/>
        <end position="23"/>
    </location>
</feature>
<dbReference type="InParanoid" id="A0A6J2REG2"/>
<evidence type="ECO:0000313" key="5">
    <source>
        <dbReference type="RefSeq" id="XP_029309263.1"/>
    </source>
</evidence>
<organism evidence="4 5">
    <name type="scientific">Cottoperca gobio</name>
    <name type="common">Frogmouth</name>
    <name type="synonym">Aphritis gobio</name>
    <dbReference type="NCBI Taxonomy" id="56716"/>
    <lineage>
        <taxon>Eukaryota</taxon>
        <taxon>Metazoa</taxon>
        <taxon>Chordata</taxon>
        <taxon>Craniata</taxon>
        <taxon>Vertebrata</taxon>
        <taxon>Euteleostomi</taxon>
        <taxon>Actinopterygii</taxon>
        <taxon>Neopterygii</taxon>
        <taxon>Teleostei</taxon>
        <taxon>Neoteleostei</taxon>
        <taxon>Acanthomorphata</taxon>
        <taxon>Eupercaria</taxon>
        <taxon>Perciformes</taxon>
        <taxon>Notothenioidei</taxon>
        <taxon>Bovichtidae</taxon>
        <taxon>Cottoperca</taxon>
    </lineage>
</organism>
<protein>
    <submittedName>
        <fullName evidence="5">Apolipoprotein B-100-like</fullName>
    </submittedName>
</protein>
<keyword evidence="4" id="KW-1185">Reference proteome</keyword>
<dbReference type="KEGG" id="cgob:115022427"/>
<feature type="domain" description="Vitellogenin" evidence="3">
    <location>
        <begin position="45"/>
        <end position="162"/>
    </location>
</feature>
<dbReference type="PANTHER" id="PTHR37860">
    <property type="entry name" value="AGAP008810-PA"/>
    <property type="match status" value="1"/>
</dbReference>
<dbReference type="AlphaFoldDB" id="A0A6J2REG2"/>
<name>A0A6J2REG2_COTGO</name>
<evidence type="ECO:0000259" key="3">
    <source>
        <dbReference type="Pfam" id="PF01347"/>
    </source>
</evidence>
<dbReference type="OrthoDB" id="6484170at2759"/>
<keyword evidence="1 2" id="KW-0732">Signal</keyword>
<proteinExistence type="predicted"/>
<dbReference type="GeneID" id="115022427"/>
<reference evidence="5" key="1">
    <citation type="submission" date="2025-08" db="UniProtKB">
        <authorList>
            <consortium name="RefSeq"/>
        </authorList>
    </citation>
    <scope>IDENTIFICATION</scope>
</reference>
<dbReference type="Gene3D" id="2.30.230.10">
    <property type="entry name" value="Lipovitellin, beta-sheet shell regions, chain A"/>
    <property type="match status" value="1"/>
</dbReference>
<feature type="chain" id="PRO_5026766931" evidence="2">
    <location>
        <begin position="24"/>
        <end position="282"/>
    </location>
</feature>
<dbReference type="InterPro" id="IPR015819">
    <property type="entry name" value="Lipid_transp_b-sht_shell"/>
</dbReference>
<evidence type="ECO:0000313" key="4">
    <source>
        <dbReference type="Proteomes" id="UP000504630"/>
    </source>
</evidence>
<dbReference type="GO" id="GO:0005319">
    <property type="term" value="F:lipid transporter activity"/>
    <property type="evidence" value="ECO:0007669"/>
    <property type="project" value="InterPro"/>
</dbReference>
<dbReference type="RefSeq" id="XP_029309263.1">
    <property type="nucleotide sequence ID" value="XM_029453403.1"/>
</dbReference>
<accession>A0A6J2REG2</accession>
<dbReference type="InterPro" id="IPR015816">
    <property type="entry name" value="Vitellinogen_b-sht_N"/>
</dbReference>
<gene>
    <name evidence="5" type="primary">LOC115022427</name>
</gene>
<dbReference type="InterPro" id="IPR001747">
    <property type="entry name" value="Vitellogenin_N"/>
</dbReference>
<evidence type="ECO:0000256" key="2">
    <source>
        <dbReference type="SAM" id="SignalP"/>
    </source>
</evidence>
<dbReference type="Pfam" id="PF01347">
    <property type="entry name" value="Vitellogenin_N"/>
    <property type="match status" value="1"/>
</dbReference>
<dbReference type="Proteomes" id="UP000504630">
    <property type="component" value="Chromosome 17"/>
</dbReference>
<dbReference type="SUPFAM" id="SSF56968">
    <property type="entry name" value="Lipovitellin-phosvitin complex, beta-sheet shell regions"/>
    <property type="match status" value="1"/>
</dbReference>
<evidence type="ECO:0000256" key="1">
    <source>
        <dbReference type="ARBA" id="ARBA00022729"/>
    </source>
</evidence>
<dbReference type="PANTHER" id="PTHR37860:SF2">
    <property type="entry name" value="VITELLOGENIN DOMAIN-CONTAINING PROTEIN"/>
    <property type="match status" value="1"/>
</dbReference>
<sequence length="282" mass="30907">MAMSLLLLNCLNVLFLLLHVGDCFQTEPNLCDSSCAGFPTPDLSYQRGVRYTYRYSTTIITTLHGSSAGRNGLALDCVVDIDVVSKCHLMMQIRNPQIKRLSPQKEHSVQRLKSLRESLERTRLKFSLQGGKVTALCLQEGEQVWALNIKRALLSMLQTSRMASKQELEKESVQSELHCAQKHGSTVMEEVNCTEVVSLATWSGTAGLVKTQTVSTLLLLRAQPGNPSGADSLGLGVLTDLQFKDEGAAMPGKAQASKPQQASETFAYLGLQAAVPFKKLYE</sequence>